<name>A0ABW7FNV4_9BURK</name>
<organism evidence="10 11">
    <name type="scientific">Pelomonas margarita</name>
    <dbReference type="NCBI Taxonomy" id="3299031"/>
    <lineage>
        <taxon>Bacteria</taxon>
        <taxon>Pseudomonadati</taxon>
        <taxon>Pseudomonadota</taxon>
        <taxon>Betaproteobacteria</taxon>
        <taxon>Burkholderiales</taxon>
        <taxon>Sphaerotilaceae</taxon>
        <taxon>Roseateles</taxon>
    </lineage>
</organism>
<dbReference type="InterPro" id="IPR013780">
    <property type="entry name" value="Glyco_hydro_b"/>
</dbReference>
<dbReference type="RefSeq" id="WP_394400872.1">
    <property type="nucleotide sequence ID" value="NZ_JBIGHW010000014.1"/>
</dbReference>
<keyword evidence="8" id="KW-0732">Signal</keyword>
<dbReference type="Proteomes" id="UP001606301">
    <property type="component" value="Unassembled WGS sequence"/>
</dbReference>
<feature type="chain" id="PRO_5045380648" description="non-reducing end alpha-L-arabinofuranosidase" evidence="8">
    <location>
        <begin position="23"/>
        <end position="535"/>
    </location>
</feature>
<dbReference type="InterPro" id="IPR055235">
    <property type="entry name" value="ASD1_cat"/>
</dbReference>
<feature type="signal peptide" evidence="8">
    <location>
        <begin position="1"/>
        <end position="22"/>
    </location>
</feature>
<evidence type="ECO:0000256" key="1">
    <source>
        <dbReference type="ARBA" id="ARBA00001462"/>
    </source>
</evidence>
<sequence length="535" mass="58948">MKHLLPALSLALSSLTPIAAQAVEPVKLDIQADQPGPVIARQIYGQFAEHLGSGIYGGLWVGTDSKIPNVRGWRSDVVNALKAVKVPVLRWPGGCFADEYHWRDGIGPQAQRPPRVNTSWGGVIEPNTVGTHEFMDLADQLGTEVYINANLGSGTVQEMAQWLEYLTAEGDTALARERRANGRDKPWRVQYWGIGNESWGCGGNMKPSYYADLYKHWATFAKAPRGNRPKLVASGGQELELHWTETLSAEIKQMSAITHHQYSLPTRDWKKKGAAVGFPEAEWISTLAVPQTIDNYLAKHREILDRNDPAKKFAIYFDEWGSWYDPEPGTDPGFLVQRNTLRDAVLAALHFHVFHRHAERVKMANMAQMVNVLQAMIVTDKERMVLTPTYHAFAMHLPFMDATSLPVQVAGVPEYTLAKPGLPKVPVLTGVPIYSQGDYRMPALSASAARSSDGKLILSLANVNPRQDLPVQLAVGGKGVRAVSGQLMTAAAMDAQNWFDAPDRVKPQPFKAEAKNGTLALTLPAKSVLVIEVQQ</sequence>
<evidence type="ECO:0000313" key="11">
    <source>
        <dbReference type="Proteomes" id="UP001606301"/>
    </source>
</evidence>
<keyword evidence="11" id="KW-1185">Reference proteome</keyword>
<dbReference type="Gene3D" id="3.20.20.80">
    <property type="entry name" value="Glycosidases"/>
    <property type="match status" value="1"/>
</dbReference>
<accession>A0ABW7FNV4</accession>
<dbReference type="EC" id="3.2.1.55" evidence="4"/>
<evidence type="ECO:0000256" key="5">
    <source>
        <dbReference type="ARBA" id="ARBA00022801"/>
    </source>
</evidence>
<dbReference type="Pfam" id="PF22848">
    <property type="entry name" value="ASD1_dom"/>
    <property type="match status" value="1"/>
</dbReference>
<evidence type="ECO:0000256" key="4">
    <source>
        <dbReference type="ARBA" id="ARBA00012670"/>
    </source>
</evidence>
<dbReference type="InterPro" id="IPR017853">
    <property type="entry name" value="GH"/>
</dbReference>
<dbReference type="EMBL" id="JBIGHW010000014">
    <property type="protein sequence ID" value="MFG6442979.1"/>
    <property type="molecule type" value="Genomic_DNA"/>
</dbReference>
<comment type="catalytic activity">
    <reaction evidence="1">
        <text>Hydrolysis of terminal non-reducing alpha-L-arabinofuranoside residues in alpha-L-arabinosides.</text>
        <dbReference type="EC" id="3.2.1.55"/>
    </reaction>
</comment>
<evidence type="ECO:0000259" key="9">
    <source>
        <dbReference type="SMART" id="SM00813"/>
    </source>
</evidence>
<keyword evidence="6" id="KW-0119">Carbohydrate metabolism</keyword>
<dbReference type="PANTHER" id="PTHR43576">
    <property type="entry name" value="ALPHA-L-ARABINOFURANOSIDASE C-RELATED"/>
    <property type="match status" value="1"/>
</dbReference>
<protein>
    <recommendedName>
        <fullName evidence="4">non-reducing end alpha-L-arabinofuranosidase</fullName>
        <ecNumber evidence="4">3.2.1.55</ecNumber>
    </recommendedName>
</protein>
<dbReference type="Pfam" id="PF06964">
    <property type="entry name" value="Alpha-L-AF_C"/>
    <property type="match status" value="1"/>
</dbReference>
<comment type="similarity">
    <text evidence="2">Belongs to the glycosyl hydrolase 51 family.</text>
</comment>
<evidence type="ECO:0000313" key="10">
    <source>
        <dbReference type="EMBL" id="MFG6442979.1"/>
    </source>
</evidence>
<dbReference type="InterPro" id="IPR010720">
    <property type="entry name" value="Alpha-L-AF_C"/>
</dbReference>
<reference evidence="10 11" key="1">
    <citation type="submission" date="2024-08" db="EMBL/GenBank/DDBJ databases">
        <authorList>
            <person name="Lu H."/>
        </authorList>
    </citation>
    <scope>NUCLEOTIDE SEQUENCE [LARGE SCALE GENOMIC DNA]</scope>
    <source>
        <strain evidence="10 11">LKC17W</strain>
    </source>
</reference>
<evidence type="ECO:0000256" key="6">
    <source>
        <dbReference type="ARBA" id="ARBA00023277"/>
    </source>
</evidence>
<evidence type="ECO:0000256" key="2">
    <source>
        <dbReference type="ARBA" id="ARBA00007186"/>
    </source>
</evidence>
<comment type="caution">
    <text evidence="10">The sequence shown here is derived from an EMBL/GenBank/DDBJ whole genome shotgun (WGS) entry which is preliminary data.</text>
</comment>
<dbReference type="SMART" id="SM00813">
    <property type="entry name" value="Alpha-L-AF_C"/>
    <property type="match status" value="1"/>
</dbReference>
<keyword evidence="7" id="KW-0326">Glycosidase</keyword>
<dbReference type="Gene3D" id="2.60.40.1180">
    <property type="entry name" value="Golgi alpha-mannosidase II"/>
    <property type="match status" value="1"/>
</dbReference>
<evidence type="ECO:0000256" key="3">
    <source>
        <dbReference type="ARBA" id="ARBA00011165"/>
    </source>
</evidence>
<gene>
    <name evidence="10" type="ORF">ACG0Z3_19995</name>
</gene>
<comment type="subunit">
    <text evidence="3">Homohexamer; trimer of dimers.</text>
</comment>
<evidence type="ECO:0000256" key="7">
    <source>
        <dbReference type="ARBA" id="ARBA00023295"/>
    </source>
</evidence>
<evidence type="ECO:0000256" key="8">
    <source>
        <dbReference type="SAM" id="SignalP"/>
    </source>
</evidence>
<keyword evidence="5" id="KW-0378">Hydrolase</keyword>
<dbReference type="PANTHER" id="PTHR43576:SF2">
    <property type="entry name" value="INTRACELLULAR EXO-ALPHA-L-ARABINOFURANOSIDASE 2"/>
    <property type="match status" value="1"/>
</dbReference>
<proteinExistence type="inferred from homology"/>
<dbReference type="SUPFAM" id="SSF51011">
    <property type="entry name" value="Glycosyl hydrolase domain"/>
    <property type="match status" value="1"/>
</dbReference>
<dbReference type="SUPFAM" id="SSF51445">
    <property type="entry name" value="(Trans)glycosidases"/>
    <property type="match status" value="1"/>
</dbReference>
<feature type="domain" description="Alpha-L-arabinofuranosidase C-terminal" evidence="9">
    <location>
        <begin position="318"/>
        <end position="527"/>
    </location>
</feature>